<gene>
    <name evidence="1" type="ORF">B0I29_11151</name>
</gene>
<organism evidence="1 2">
    <name type="scientific">Actinoplanes lutulentus</name>
    <dbReference type="NCBI Taxonomy" id="1287878"/>
    <lineage>
        <taxon>Bacteria</taxon>
        <taxon>Bacillati</taxon>
        <taxon>Actinomycetota</taxon>
        <taxon>Actinomycetes</taxon>
        <taxon>Micromonosporales</taxon>
        <taxon>Micromonosporaceae</taxon>
        <taxon>Actinoplanes</taxon>
    </lineage>
</organism>
<dbReference type="AlphaFoldDB" id="A0A327ZAL3"/>
<protein>
    <submittedName>
        <fullName evidence="1">Uncharacterized protein</fullName>
    </submittedName>
</protein>
<name>A0A327ZAL3_9ACTN</name>
<dbReference type="EMBL" id="QLMJ01000011">
    <property type="protein sequence ID" value="RAK34452.1"/>
    <property type="molecule type" value="Genomic_DNA"/>
</dbReference>
<reference evidence="1 2" key="1">
    <citation type="submission" date="2018-06" db="EMBL/GenBank/DDBJ databases">
        <title>Genomic Encyclopedia of Type Strains, Phase III (KMG-III): the genomes of soil and plant-associated and newly described type strains.</title>
        <authorList>
            <person name="Whitman W."/>
        </authorList>
    </citation>
    <scope>NUCLEOTIDE SEQUENCE [LARGE SCALE GENOMIC DNA]</scope>
    <source>
        <strain evidence="1 2">CGMCC 4.7090</strain>
    </source>
</reference>
<evidence type="ECO:0000313" key="2">
    <source>
        <dbReference type="Proteomes" id="UP000249341"/>
    </source>
</evidence>
<evidence type="ECO:0000313" key="1">
    <source>
        <dbReference type="EMBL" id="RAK34452.1"/>
    </source>
</evidence>
<accession>A0A327ZAL3</accession>
<dbReference type="Proteomes" id="UP000249341">
    <property type="component" value="Unassembled WGS sequence"/>
</dbReference>
<dbReference type="RefSeq" id="WP_181557935.1">
    <property type="nucleotide sequence ID" value="NZ_JACHWI010000011.1"/>
</dbReference>
<proteinExistence type="predicted"/>
<sequence length="48" mass="5226">MRTHPRATGRCCGTAVRRPSGLAMRTDDLAVHYQAVLTLAGILLWTTS</sequence>
<comment type="caution">
    <text evidence="1">The sequence shown here is derived from an EMBL/GenBank/DDBJ whole genome shotgun (WGS) entry which is preliminary data.</text>
</comment>
<keyword evidence="2" id="KW-1185">Reference proteome</keyword>